<proteinExistence type="predicted"/>
<sequence length="193" mass="21401">MAPKKRKAQEESANPSAPTSIRMTRSAAQRVAKGSARPTAVQLPRNKKGKAAAAEKKAKAKDKAEEEEVDTVTEKVAEERKKEVEREEEQAEEETATGGGASKTIVIEHCKQCTSFKKRAEQVERGLRDAVPGITVLLNPDKPRKGCFEIREQGGETFISLLDMKRPFKPMKDLDMEEVILDVINKIKTPTQS</sequence>
<evidence type="ECO:0008006" key="3">
    <source>
        <dbReference type="Google" id="ProtNLM"/>
    </source>
</evidence>
<evidence type="ECO:0000313" key="2">
    <source>
        <dbReference type="EMBL" id="MBW83256.1"/>
    </source>
</evidence>
<reference evidence="2" key="1">
    <citation type="submission" date="2018-02" db="EMBL/GenBank/DDBJ databases">
        <title>Rhizophora mucronata_Transcriptome.</title>
        <authorList>
            <person name="Meera S.P."/>
            <person name="Sreeshan A."/>
            <person name="Augustine A."/>
        </authorList>
    </citation>
    <scope>NUCLEOTIDE SEQUENCE</scope>
    <source>
        <tissue evidence="2">Leaf</tissue>
    </source>
</reference>
<feature type="compositionally biased region" description="Polar residues" evidence="1">
    <location>
        <begin position="11"/>
        <end position="27"/>
    </location>
</feature>
<organism evidence="2">
    <name type="scientific">Rhizophora mucronata</name>
    <name type="common">Asiatic mangrove</name>
    <dbReference type="NCBI Taxonomy" id="61149"/>
    <lineage>
        <taxon>Eukaryota</taxon>
        <taxon>Viridiplantae</taxon>
        <taxon>Streptophyta</taxon>
        <taxon>Embryophyta</taxon>
        <taxon>Tracheophyta</taxon>
        <taxon>Spermatophyta</taxon>
        <taxon>Magnoliopsida</taxon>
        <taxon>eudicotyledons</taxon>
        <taxon>Gunneridae</taxon>
        <taxon>Pentapetalae</taxon>
        <taxon>rosids</taxon>
        <taxon>fabids</taxon>
        <taxon>Malpighiales</taxon>
        <taxon>Rhizophoraceae</taxon>
        <taxon>Rhizophora</taxon>
    </lineage>
</organism>
<dbReference type="Gene3D" id="3.40.30.10">
    <property type="entry name" value="Glutaredoxin"/>
    <property type="match status" value="1"/>
</dbReference>
<feature type="compositionally biased region" description="Basic and acidic residues" evidence="1">
    <location>
        <begin position="72"/>
        <end position="85"/>
    </location>
</feature>
<feature type="compositionally biased region" description="Basic and acidic residues" evidence="1">
    <location>
        <begin position="53"/>
        <end position="64"/>
    </location>
</feature>
<name>A0A2P2IPV2_RHIMU</name>
<accession>A0A2P2IPV2</accession>
<dbReference type="InterPro" id="IPR052674">
    <property type="entry name" value="SelWTH-like"/>
</dbReference>
<feature type="compositionally biased region" description="Acidic residues" evidence="1">
    <location>
        <begin position="86"/>
        <end position="95"/>
    </location>
</feature>
<dbReference type="PANTHER" id="PTHR33638:SF1">
    <property type="entry name" value="SELENOPROTEIN H"/>
    <property type="match status" value="1"/>
</dbReference>
<dbReference type="PANTHER" id="PTHR33638">
    <property type="entry name" value="SELENOPROTEIN H"/>
    <property type="match status" value="1"/>
</dbReference>
<feature type="region of interest" description="Disordered" evidence="1">
    <location>
        <begin position="1"/>
        <end position="103"/>
    </location>
</feature>
<dbReference type="GO" id="GO:0005794">
    <property type="term" value="C:Golgi apparatus"/>
    <property type="evidence" value="ECO:0007669"/>
    <property type="project" value="TreeGrafter"/>
</dbReference>
<evidence type="ECO:0000256" key="1">
    <source>
        <dbReference type="SAM" id="MobiDB-lite"/>
    </source>
</evidence>
<dbReference type="FunFam" id="3.40.30.10:FF:000361">
    <property type="entry name" value="Selenium binding protein"/>
    <property type="match status" value="1"/>
</dbReference>
<protein>
    <recommendedName>
        <fullName evidence="3">Selenoprotein H</fullName>
    </recommendedName>
</protein>
<dbReference type="AlphaFoldDB" id="A0A2P2IPV2"/>
<dbReference type="EMBL" id="GGEC01002773">
    <property type="protein sequence ID" value="MBW83256.1"/>
    <property type="molecule type" value="Transcribed_RNA"/>
</dbReference>